<dbReference type="GO" id="GO:0005886">
    <property type="term" value="C:plasma membrane"/>
    <property type="evidence" value="ECO:0007669"/>
    <property type="project" value="UniProtKB-SubCell"/>
</dbReference>
<dbReference type="EMBL" id="AP014924">
    <property type="protein sequence ID" value="BAS27484.1"/>
    <property type="molecule type" value="Genomic_DNA"/>
</dbReference>
<evidence type="ECO:0000313" key="8">
    <source>
        <dbReference type="Proteomes" id="UP000065807"/>
    </source>
</evidence>
<dbReference type="PANTHER" id="PTHR30482:SF10">
    <property type="entry name" value="HIGH-AFFINITY BRANCHED-CHAIN AMINO ACID TRANSPORT PROTEIN BRAE"/>
    <property type="match status" value="1"/>
</dbReference>
<feature type="transmembrane region" description="Helical" evidence="6">
    <location>
        <begin position="230"/>
        <end position="257"/>
    </location>
</feature>
<feature type="transmembrane region" description="Helical" evidence="6">
    <location>
        <begin position="146"/>
        <end position="164"/>
    </location>
</feature>
<reference evidence="8" key="1">
    <citation type="submission" date="2015-07" db="EMBL/GenBank/DDBJ databases">
        <title>Complete genome sequence and phylogenetic analysis of Limnochorda pilosa.</title>
        <authorList>
            <person name="Watanabe M."/>
            <person name="Kojima H."/>
            <person name="Fukui M."/>
        </authorList>
    </citation>
    <scope>NUCLEOTIDE SEQUENCE [LARGE SCALE GENOMIC DNA]</scope>
    <source>
        <strain evidence="8">HC45</strain>
    </source>
</reference>
<evidence type="ECO:0000313" key="7">
    <source>
        <dbReference type="EMBL" id="BAS27484.1"/>
    </source>
</evidence>
<dbReference type="Proteomes" id="UP000065807">
    <property type="component" value="Chromosome"/>
</dbReference>
<keyword evidence="4 6" id="KW-1133">Transmembrane helix</keyword>
<dbReference type="PANTHER" id="PTHR30482">
    <property type="entry name" value="HIGH-AFFINITY BRANCHED-CHAIN AMINO ACID TRANSPORT SYSTEM PERMEASE"/>
    <property type="match status" value="1"/>
</dbReference>
<accession>A0A0K2SKV4</accession>
<evidence type="ECO:0000256" key="2">
    <source>
        <dbReference type="ARBA" id="ARBA00022475"/>
    </source>
</evidence>
<keyword evidence="2" id="KW-1003">Cell membrane</keyword>
<dbReference type="KEGG" id="lpil:LIP_1638"/>
<dbReference type="InterPro" id="IPR001851">
    <property type="entry name" value="ABC_transp_permease"/>
</dbReference>
<organism evidence="7 8">
    <name type="scientific">Limnochorda pilosa</name>
    <dbReference type="NCBI Taxonomy" id="1555112"/>
    <lineage>
        <taxon>Bacteria</taxon>
        <taxon>Bacillati</taxon>
        <taxon>Bacillota</taxon>
        <taxon>Limnochordia</taxon>
        <taxon>Limnochordales</taxon>
        <taxon>Limnochordaceae</taxon>
        <taxon>Limnochorda</taxon>
    </lineage>
</organism>
<keyword evidence="3 6" id="KW-0812">Transmembrane</keyword>
<dbReference type="CDD" id="cd06581">
    <property type="entry name" value="TM_PBP1_LivM_like"/>
    <property type="match status" value="1"/>
</dbReference>
<evidence type="ECO:0000256" key="1">
    <source>
        <dbReference type="ARBA" id="ARBA00004651"/>
    </source>
</evidence>
<dbReference type="STRING" id="1555112.LIP_1638"/>
<protein>
    <submittedName>
        <fullName evidence="7">Branched-chain amino acid ABC transporter permease</fullName>
    </submittedName>
</protein>
<keyword evidence="5 6" id="KW-0472">Membrane</keyword>
<dbReference type="AlphaFoldDB" id="A0A0K2SKV4"/>
<evidence type="ECO:0000256" key="6">
    <source>
        <dbReference type="SAM" id="Phobius"/>
    </source>
</evidence>
<dbReference type="GO" id="GO:0015658">
    <property type="term" value="F:branched-chain amino acid transmembrane transporter activity"/>
    <property type="evidence" value="ECO:0007669"/>
    <property type="project" value="InterPro"/>
</dbReference>
<name>A0A0K2SKV4_LIMPI</name>
<comment type="subcellular location">
    <subcellularLocation>
        <location evidence="1">Cell membrane</location>
        <topology evidence="1">Multi-pass membrane protein</topology>
    </subcellularLocation>
</comment>
<dbReference type="Pfam" id="PF02653">
    <property type="entry name" value="BPD_transp_2"/>
    <property type="match status" value="1"/>
</dbReference>
<reference evidence="8" key="2">
    <citation type="journal article" date="2016" name="Int. J. Syst. Evol. Microbiol.">
        <title>Complete genome sequence and cell structure of Limnochorda pilosa, a Gram-negative spore-former within the phylum Firmicutes.</title>
        <authorList>
            <person name="Watanabe M."/>
            <person name="Kojima H."/>
            <person name="Fukui M."/>
        </authorList>
    </citation>
    <scope>NUCLEOTIDE SEQUENCE [LARGE SCALE GENOMIC DNA]</scope>
    <source>
        <strain evidence="8">HC45</strain>
    </source>
</reference>
<feature type="transmembrane region" description="Helical" evidence="6">
    <location>
        <begin position="66"/>
        <end position="85"/>
    </location>
</feature>
<gene>
    <name evidence="7" type="ORF">LIP_1638</name>
</gene>
<evidence type="ECO:0000256" key="3">
    <source>
        <dbReference type="ARBA" id="ARBA00022692"/>
    </source>
</evidence>
<proteinExistence type="predicted"/>
<dbReference type="InterPro" id="IPR043428">
    <property type="entry name" value="LivM-like"/>
</dbReference>
<feature type="transmembrane region" description="Helical" evidence="6">
    <location>
        <begin position="195"/>
        <end position="218"/>
    </location>
</feature>
<evidence type="ECO:0000256" key="5">
    <source>
        <dbReference type="ARBA" id="ARBA00023136"/>
    </source>
</evidence>
<keyword evidence="8" id="KW-1185">Reference proteome</keyword>
<evidence type="ECO:0000256" key="4">
    <source>
        <dbReference type="ARBA" id="ARBA00022989"/>
    </source>
</evidence>
<feature type="transmembrane region" description="Helical" evidence="6">
    <location>
        <begin position="14"/>
        <end position="34"/>
    </location>
</feature>
<dbReference type="PATRIC" id="fig|1555112.3.peg.1671"/>
<feature type="transmembrane region" description="Helical" evidence="6">
    <location>
        <begin position="269"/>
        <end position="288"/>
    </location>
</feature>
<sequence>MVLGVAAPWLVSDYWVDVAVFWGIYALLGLSLNLIVGEVGLFNMGHTAFFAIGAYATVILNQAWGLSLWLLIPVAGFLAAAAGYGLSRPIIHLRGDYLLIATIGLNEILRVALLNNPRGLTGGPNGVILLDQFRLFGYGLDRPERFYYLVWGAVGLVVWGLLRLQRSRIGRAWNCVREDEVAAEAMGIDVRQAKLLAFVLGAGLAGAAGTLFAAKMVVVSPDSFTFMEAVILFAIVILGGMGSIPGVLVGSAAMMVLPELLRNFAQYRMLFFGAAMVVMMIFRPQGLWPSRRWKAQLAGEREP</sequence>